<keyword evidence="2" id="KW-1185">Reference proteome</keyword>
<dbReference type="RefSeq" id="WP_223994387.1">
    <property type="nucleotide sequence ID" value="NZ_CAJZAG010000013.1"/>
</dbReference>
<evidence type="ECO:0000313" key="1">
    <source>
        <dbReference type="EMBL" id="CAG9184631.1"/>
    </source>
</evidence>
<evidence type="ECO:0000313" key="2">
    <source>
        <dbReference type="Proteomes" id="UP000706525"/>
    </source>
</evidence>
<accession>A0ABM8XW42</accession>
<dbReference type="EMBL" id="CAJZAG010000013">
    <property type="protein sequence ID" value="CAG9184631.1"/>
    <property type="molecule type" value="Genomic_DNA"/>
</dbReference>
<gene>
    <name evidence="1" type="ORF">LMG32289_05672</name>
</gene>
<evidence type="ECO:0008006" key="3">
    <source>
        <dbReference type="Google" id="ProtNLM"/>
    </source>
</evidence>
<dbReference type="InterPro" id="IPR018691">
    <property type="entry name" value="DUF2188"/>
</dbReference>
<comment type="caution">
    <text evidence="1">The sequence shown here is derived from an EMBL/GenBank/DDBJ whole genome shotgun (WGS) entry which is preliminary data.</text>
</comment>
<dbReference type="Pfam" id="PF09954">
    <property type="entry name" value="DUF2188"/>
    <property type="match status" value="1"/>
</dbReference>
<proteinExistence type="predicted"/>
<protein>
    <recommendedName>
        <fullName evidence="3">DUF2188 domain-containing protein</fullName>
    </recommendedName>
</protein>
<dbReference type="Proteomes" id="UP000706525">
    <property type="component" value="Unassembled WGS sequence"/>
</dbReference>
<reference evidence="1 2" key="1">
    <citation type="submission" date="2021-08" db="EMBL/GenBank/DDBJ databases">
        <authorList>
            <person name="Peeters C."/>
        </authorList>
    </citation>
    <scope>NUCLEOTIDE SEQUENCE [LARGE SCALE GENOMIC DNA]</scope>
    <source>
        <strain evidence="1 2">LMG 32289</strain>
    </source>
</reference>
<sequence length="73" mass="7925">MPLHIQVTPYKGGWDVIHEGARYADSHHPTREAAVLAGATLARQEKTTLVTYDITGEECTRLDYTTVAAGAVV</sequence>
<name>A0ABM8XW42_9BURK</name>
<organism evidence="1 2">
    <name type="scientific">Cupriavidus pampae</name>
    <dbReference type="NCBI Taxonomy" id="659251"/>
    <lineage>
        <taxon>Bacteria</taxon>
        <taxon>Pseudomonadati</taxon>
        <taxon>Pseudomonadota</taxon>
        <taxon>Betaproteobacteria</taxon>
        <taxon>Burkholderiales</taxon>
        <taxon>Burkholderiaceae</taxon>
        <taxon>Cupriavidus</taxon>
    </lineage>
</organism>